<evidence type="ECO:0000256" key="3">
    <source>
        <dbReference type="ARBA" id="ARBA00022603"/>
    </source>
</evidence>
<keyword evidence="4 6" id="KW-0808">Transferase</keyword>
<comment type="caution">
    <text evidence="6">Lacks conserved residue(s) required for the propagation of feature annotation.</text>
</comment>
<dbReference type="PANTHER" id="PTHR31760:SF0">
    <property type="entry name" value="S-ADENOSYL-L-METHIONINE-DEPENDENT METHYLTRANSFERASES SUPERFAMILY PROTEIN"/>
    <property type="match status" value="1"/>
</dbReference>
<evidence type="ECO:0000256" key="5">
    <source>
        <dbReference type="ARBA" id="ARBA00022691"/>
    </source>
</evidence>
<proteinExistence type="inferred from homology"/>
<feature type="binding site" evidence="6">
    <location>
        <position position="151"/>
    </location>
    <ligand>
        <name>S-adenosyl-L-methionine</name>
        <dbReference type="ChEBI" id="CHEBI:59789"/>
    </ligand>
</feature>
<dbReference type="SUPFAM" id="SSF53335">
    <property type="entry name" value="S-adenosyl-L-methionine-dependent methyltransferases"/>
    <property type="match status" value="1"/>
</dbReference>
<dbReference type="GO" id="GO:0070043">
    <property type="term" value="F:rRNA (guanine-N7-)-methyltransferase activity"/>
    <property type="evidence" value="ECO:0007669"/>
    <property type="project" value="UniProtKB-UniRule"/>
</dbReference>
<dbReference type="AlphaFoldDB" id="C6HVS5"/>
<dbReference type="InterPro" id="IPR003682">
    <property type="entry name" value="rRNA_ssu_MeTfrase_G"/>
</dbReference>
<evidence type="ECO:0000256" key="6">
    <source>
        <dbReference type="HAMAP-Rule" id="MF_00074"/>
    </source>
</evidence>
<dbReference type="Pfam" id="PF02527">
    <property type="entry name" value="GidB"/>
    <property type="match status" value="1"/>
</dbReference>
<keyword evidence="8" id="KW-1185">Reference proteome</keyword>
<evidence type="ECO:0000313" key="8">
    <source>
        <dbReference type="Proteomes" id="UP000009374"/>
    </source>
</evidence>
<dbReference type="EMBL" id="GG693865">
    <property type="protein sequence ID" value="EES53299.1"/>
    <property type="molecule type" value="Genomic_DNA"/>
</dbReference>
<dbReference type="EC" id="2.1.1.-" evidence="6"/>
<sequence length="200" mass="22747">MNSINLTLFPSLTPKQMSALDRYTSLLLEWNTHIRLTGYHSQEQVREHLLLEPILAFHYLQGRLPNSLPRIDFGSGNGSPGLVMALLDPDHSYLLVERVQKKRIFLENVSRHLSLSNVTVVPSIDSSVFSPLVFMKAITVNDFLSDKNVKRHFSPPAFFIRFGKDPHFACQPLLSCVINGGIREWEKHIAFSLFLLEFSG</sequence>
<dbReference type="HAMAP" id="MF_00074">
    <property type="entry name" value="16SrRNA_methyltr_G"/>
    <property type="match status" value="1"/>
</dbReference>
<dbReference type="GO" id="GO:0005829">
    <property type="term" value="C:cytosol"/>
    <property type="evidence" value="ECO:0007669"/>
    <property type="project" value="TreeGrafter"/>
</dbReference>
<keyword evidence="1 6" id="KW-0963">Cytoplasm</keyword>
<evidence type="ECO:0000256" key="4">
    <source>
        <dbReference type="ARBA" id="ARBA00022679"/>
    </source>
</evidence>
<dbReference type="Proteomes" id="UP000009374">
    <property type="component" value="Unassembled WGS sequence"/>
</dbReference>
<organism evidence="7 8">
    <name type="scientific">Leptospirillum ferrodiazotrophum</name>
    <dbReference type="NCBI Taxonomy" id="412449"/>
    <lineage>
        <taxon>Bacteria</taxon>
        <taxon>Pseudomonadati</taxon>
        <taxon>Nitrospirota</taxon>
        <taxon>Nitrospiria</taxon>
        <taxon>Nitrospirales</taxon>
        <taxon>Nitrospiraceae</taxon>
        <taxon>Leptospirillum</taxon>
    </lineage>
</organism>
<dbReference type="Gene3D" id="3.40.50.150">
    <property type="entry name" value="Vaccinia Virus protein VP39"/>
    <property type="match status" value="1"/>
</dbReference>
<protein>
    <recommendedName>
        <fullName evidence="6">Ribosomal RNA small subunit methyltransferase G</fullName>
        <ecNumber evidence="6">2.1.1.-</ecNumber>
    </recommendedName>
    <alternativeName>
        <fullName evidence="6">16S rRNA 7-methylguanosine methyltransferase</fullName>
        <shortName evidence="6">16S rRNA m7G methyltransferase</shortName>
    </alternativeName>
</protein>
<comment type="similarity">
    <text evidence="6">Belongs to the methyltransferase superfamily. RNA methyltransferase RsmG family.</text>
</comment>
<name>C6HVS5_9BACT</name>
<keyword evidence="5 6" id="KW-0949">S-adenosyl-L-methionine</keyword>
<reference evidence="7 8" key="1">
    <citation type="journal article" date="2009" name="Appl. Environ. Microbiol.">
        <title>Community genomic and proteomic analyses of chemoautotrophic iron-oxidizing "Leptospirillum rubarum" (Group II) and "Leptospirillum ferrodiazotrophum" (Group III) bacteria in acid mine drainage biofilms.</title>
        <authorList>
            <person name="Goltsman D.S."/>
            <person name="Denef V.J."/>
            <person name="Singer S.W."/>
            <person name="VerBerkmoes N.C."/>
            <person name="Lefsrud M."/>
            <person name="Mueller R.S."/>
            <person name="Dick G.J."/>
            <person name="Sun C.L."/>
            <person name="Wheeler K.E."/>
            <person name="Zemla A."/>
            <person name="Baker B.J."/>
            <person name="Hauser L."/>
            <person name="Land M."/>
            <person name="Shah M.B."/>
            <person name="Thelen M.P."/>
            <person name="Hettich R.L."/>
            <person name="Banfield J.F."/>
        </authorList>
    </citation>
    <scope>NUCLEOTIDE SEQUENCE [LARGE SCALE GENOMIC DNA]</scope>
</reference>
<evidence type="ECO:0000313" key="7">
    <source>
        <dbReference type="EMBL" id="EES53299.1"/>
    </source>
</evidence>
<keyword evidence="2 6" id="KW-0698">rRNA processing</keyword>
<dbReference type="InterPro" id="IPR029063">
    <property type="entry name" value="SAM-dependent_MTases_sf"/>
</dbReference>
<keyword evidence="3 6" id="KW-0489">Methyltransferase</keyword>
<evidence type="ECO:0000256" key="2">
    <source>
        <dbReference type="ARBA" id="ARBA00022552"/>
    </source>
</evidence>
<dbReference type="PANTHER" id="PTHR31760">
    <property type="entry name" value="S-ADENOSYL-L-METHIONINE-DEPENDENT METHYLTRANSFERASES SUPERFAMILY PROTEIN"/>
    <property type="match status" value="1"/>
</dbReference>
<evidence type="ECO:0000256" key="1">
    <source>
        <dbReference type="ARBA" id="ARBA00022490"/>
    </source>
</evidence>
<accession>C6HVS5</accession>
<feature type="binding site" evidence="6">
    <location>
        <position position="74"/>
    </location>
    <ligand>
        <name>S-adenosyl-L-methionine</name>
        <dbReference type="ChEBI" id="CHEBI:59789"/>
    </ligand>
</feature>
<gene>
    <name evidence="6" type="primary">rsmG</name>
    <name evidence="7" type="ORF">UBAL3_79520021</name>
</gene>
<comment type="function">
    <text evidence="6">Specifically methylates the N7 position of a guanine in 16S rRNA.</text>
</comment>
<comment type="subcellular location">
    <subcellularLocation>
        <location evidence="6">Cytoplasm</location>
    </subcellularLocation>
</comment>